<dbReference type="EC" id="2.3.2.27" evidence="3"/>
<sequence>MSEITSEPEITTVNDPLLSPTQATVPALFSGRYRTLTRGRMLLSCLPGRRGASMVVRENVALELDDYLEDWSLSFPFVFTSTLWNLSLVVVALAALIWTAREETDVKIRIWICGYAMQCVVHVVILLSEYRKRNQRISTSGTLLILTSSSSSSDDGGDRVTPIRRLETLNIVISYMWWIIGFIWMMYSYVNHGNLRLFWLALAFLAMDMFFLVFRIVTLVLLSAGYCFCLPCIIAIMVYLSRQESSSLADISELPRYTFKVSNGDVEQPGVRTCRMIPMRANGPEFCCELDLPIEDADCCVCLFHYEDKEELHLLACRHHFHSKCIKKWLRVKNTCPVCKSFVGVVP</sequence>
<evidence type="ECO:0000256" key="4">
    <source>
        <dbReference type="ARBA" id="ARBA00022679"/>
    </source>
</evidence>
<dbReference type="InterPro" id="IPR001841">
    <property type="entry name" value="Znf_RING"/>
</dbReference>
<evidence type="ECO:0000256" key="6">
    <source>
        <dbReference type="ARBA" id="ARBA00022723"/>
    </source>
</evidence>
<keyword evidence="4" id="KW-0808">Transferase</keyword>
<keyword evidence="8" id="KW-0833">Ubl conjugation pathway</keyword>
<feature type="transmembrane region" description="Helical" evidence="13">
    <location>
        <begin position="220"/>
        <end position="240"/>
    </location>
</feature>
<dbReference type="GO" id="GO:0008270">
    <property type="term" value="F:zinc ion binding"/>
    <property type="evidence" value="ECO:0007669"/>
    <property type="project" value="UniProtKB-KW"/>
</dbReference>
<dbReference type="PANTHER" id="PTHR45977">
    <property type="entry name" value="TARGET OF ERK KINASE MPK-1"/>
    <property type="match status" value="1"/>
</dbReference>
<dbReference type="OrthoDB" id="8062037at2759"/>
<organism evidence="15 16">
    <name type="scientific">Mikania micrantha</name>
    <name type="common">bitter vine</name>
    <dbReference type="NCBI Taxonomy" id="192012"/>
    <lineage>
        <taxon>Eukaryota</taxon>
        <taxon>Viridiplantae</taxon>
        <taxon>Streptophyta</taxon>
        <taxon>Embryophyta</taxon>
        <taxon>Tracheophyta</taxon>
        <taxon>Spermatophyta</taxon>
        <taxon>Magnoliopsida</taxon>
        <taxon>eudicotyledons</taxon>
        <taxon>Gunneridae</taxon>
        <taxon>Pentapetalae</taxon>
        <taxon>asterids</taxon>
        <taxon>campanulids</taxon>
        <taxon>Asterales</taxon>
        <taxon>Asteraceae</taxon>
        <taxon>Asteroideae</taxon>
        <taxon>Heliantheae alliance</taxon>
        <taxon>Eupatorieae</taxon>
        <taxon>Mikania</taxon>
    </lineage>
</organism>
<comment type="caution">
    <text evidence="15">The sequence shown here is derived from an EMBL/GenBank/DDBJ whole genome shotgun (WGS) entry which is preliminary data.</text>
</comment>
<evidence type="ECO:0000256" key="5">
    <source>
        <dbReference type="ARBA" id="ARBA00022692"/>
    </source>
</evidence>
<reference evidence="15 16" key="1">
    <citation type="submission" date="2019-05" db="EMBL/GenBank/DDBJ databases">
        <title>Mikania micrantha, genome provides insights into the molecular mechanism of rapid growth.</title>
        <authorList>
            <person name="Liu B."/>
        </authorList>
    </citation>
    <scope>NUCLEOTIDE SEQUENCE [LARGE SCALE GENOMIC DNA]</scope>
    <source>
        <strain evidence="15">NLD-2019</strain>
        <tissue evidence="15">Leaf</tissue>
    </source>
</reference>
<name>A0A5N6NNQ6_9ASTR</name>
<dbReference type="EMBL" id="SZYD01000010">
    <property type="protein sequence ID" value="KAD4982866.1"/>
    <property type="molecule type" value="Genomic_DNA"/>
</dbReference>
<dbReference type="Pfam" id="PF13639">
    <property type="entry name" value="zf-RING_2"/>
    <property type="match status" value="1"/>
</dbReference>
<keyword evidence="11 13" id="KW-0472">Membrane</keyword>
<dbReference type="SUPFAM" id="SSF57850">
    <property type="entry name" value="RING/U-box"/>
    <property type="match status" value="1"/>
</dbReference>
<dbReference type="PANTHER" id="PTHR45977:SF53">
    <property type="entry name" value="ZINC FINGER, RING_FYVE_PHD-TYPE-RELATED"/>
    <property type="match status" value="1"/>
</dbReference>
<feature type="domain" description="RING-type" evidence="14">
    <location>
        <begin position="299"/>
        <end position="340"/>
    </location>
</feature>
<feature type="transmembrane region" description="Helical" evidence="13">
    <location>
        <begin position="73"/>
        <end position="98"/>
    </location>
</feature>
<dbReference type="SMART" id="SM00184">
    <property type="entry name" value="RING"/>
    <property type="match status" value="1"/>
</dbReference>
<keyword evidence="16" id="KW-1185">Reference proteome</keyword>
<evidence type="ECO:0000256" key="11">
    <source>
        <dbReference type="ARBA" id="ARBA00023136"/>
    </source>
</evidence>
<evidence type="ECO:0000256" key="7">
    <source>
        <dbReference type="ARBA" id="ARBA00022771"/>
    </source>
</evidence>
<feature type="transmembrane region" description="Helical" evidence="13">
    <location>
        <begin position="197"/>
        <end position="214"/>
    </location>
</feature>
<dbReference type="GO" id="GO:0061630">
    <property type="term" value="F:ubiquitin protein ligase activity"/>
    <property type="evidence" value="ECO:0007669"/>
    <property type="project" value="UniProtKB-EC"/>
</dbReference>
<evidence type="ECO:0000313" key="15">
    <source>
        <dbReference type="EMBL" id="KAD4982866.1"/>
    </source>
</evidence>
<keyword evidence="9" id="KW-0862">Zinc</keyword>
<keyword evidence="6" id="KW-0479">Metal-binding</keyword>
<dbReference type="Gene3D" id="3.30.40.10">
    <property type="entry name" value="Zinc/RING finger domain, C3HC4 (zinc finger)"/>
    <property type="match status" value="1"/>
</dbReference>
<feature type="transmembrane region" description="Helical" evidence="13">
    <location>
        <begin position="110"/>
        <end position="128"/>
    </location>
</feature>
<evidence type="ECO:0000256" key="12">
    <source>
        <dbReference type="PROSITE-ProRule" id="PRU00175"/>
    </source>
</evidence>
<dbReference type="AlphaFoldDB" id="A0A5N6NNQ6"/>
<protein>
    <recommendedName>
        <fullName evidence="3">RING-type E3 ubiquitin transferase</fullName>
        <ecNumber evidence="3">2.3.2.27</ecNumber>
    </recommendedName>
</protein>
<proteinExistence type="predicted"/>
<dbReference type="GO" id="GO:0016020">
    <property type="term" value="C:membrane"/>
    <property type="evidence" value="ECO:0007669"/>
    <property type="project" value="UniProtKB-SubCell"/>
</dbReference>
<comment type="catalytic activity">
    <reaction evidence="1">
        <text>S-ubiquitinyl-[E2 ubiquitin-conjugating enzyme]-L-cysteine + [acceptor protein]-L-lysine = [E2 ubiquitin-conjugating enzyme]-L-cysteine + N(6)-ubiquitinyl-[acceptor protein]-L-lysine.</text>
        <dbReference type="EC" id="2.3.2.27"/>
    </reaction>
</comment>
<dbReference type="Proteomes" id="UP000326396">
    <property type="component" value="Linkage Group LG18"/>
</dbReference>
<evidence type="ECO:0000256" key="10">
    <source>
        <dbReference type="ARBA" id="ARBA00022989"/>
    </source>
</evidence>
<accession>A0A5N6NNQ6</accession>
<evidence type="ECO:0000256" key="13">
    <source>
        <dbReference type="SAM" id="Phobius"/>
    </source>
</evidence>
<evidence type="ECO:0000256" key="2">
    <source>
        <dbReference type="ARBA" id="ARBA00004141"/>
    </source>
</evidence>
<keyword evidence="10 13" id="KW-1133">Transmembrane helix</keyword>
<feature type="transmembrane region" description="Helical" evidence="13">
    <location>
        <begin position="171"/>
        <end position="190"/>
    </location>
</feature>
<evidence type="ECO:0000256" key="8">
    <source>
        <dbReference type="ARBA" id="ARBA00022786"/>
    </source>
</evidence>
<evidence type="ECO:0000256" key="1">
    <source>
        <dbReference type="ARBA" id="ARBA00000900"/>
    </source>
</evidence>
<evidence type="ECO:0000313" key="16">
    <source>
        <dbReference type="Proteomes" id="UP000326396"/>
    </source>
</evidence>
<evidence type="ECO:0000259" key="14">
    <source>
        <dbReference type="PROSITE" id="PS50089"/>
    </source>
</evidence>
<keyword evidence="5 13" id="KW-0812">Transmembrane</keyword>
<dbReference type="InterPro" id="IPR013083">
    <property type="entry name" value="Znf_RING/FYVE/PHD"/>
</dbReference>
<evidence type="ECO:0000256" key="3">
    <source>
        <dbReference type="ARBA" id="ARBA00012483"/>
    </source>
</evidence>
<keyword evidence="7 12" id="KW-0863">Zinc-finger</keyword>
<dbReference type="CDD" id="cd16469">
    <property type="entry name" value="RING-H2_RNF24-like"/>
    <property type="match status" value="1"/>
</dbReference>
<dbReference type="PROSITE" id="PS50089">
    <property type="entry name" value="ZF_RING_2"/>
    <property type="match status" value="1"/>
</dbReference>
<gene>
    <name evidence="15" type="ORF">E3N88_19537</name>
</gene>
<evidence type="ECO:0000256" key="9">
    <source>
        <dbReference type="ARBA" id="ARBA00022833"/>
    </source>
</evidence>
<comment type="subcellular location">
    <subcellularLocation>
        <location evidence="2">Membrane</location>
        <topology evidence="2">Multi-pass membrane protein</topology>
    </subcellularLocation>
</comment>